<sequence length="213" mass="25863">MEKYSTDYIHFIKTFIANKCYTNYCNMMLKKSNEEGSDYKENILKYRYEPDVWKEILNMIHVPMKYLVQLYKNIDYEIPQHSIQVYEYKTFQEYVDTYVTLEKAGSYNYQQFIKSMKDPEFKNKVVEKYEISLYENKIKNYIIYIINLYLTAKTNAHQIFTDREQLEMDITVDIMPYLEYISKRDLHTNKDDIKTGCIELDTIDYINDSLFTM</sequence>
<protein>
    <submittedName>
        <fullName evidence="1">Uncharacterized protein</fullName>
    </submittedName>
</protein>
<dbReference type="AlphaFoldDB" id="A0A6C0KI85"/>
<organism evidence="1">
    <name type="scientific">viral metagenome</name>
    <dbReference type="NCBI Taxonomy" id="1070528"/>
    <lineage>
        <taxon>unclassified sequences</taxon>
        <taxon>metagenomes</taxon>
        <taxon>organismal metagenomes</taxon>
    </lineage>
</organism>
<name>A0A6C0KI85_9ZZZZ</name>
<evidence type="ECO:0000313" key="1">
    <source>
        <dbReference type="EMBL" id="QHU16866.1"/>
    </source>
</evidence>
<accession>A0A6C0KI85</accession>
<proteinExistence type="predicted"/>
<reference evidence="1" key="1">
    <citation type="journal article" date="2020" name="Nature">
        <title>Giant virus diversity and host interactions through global metagenomics.</title>
        <authorList>
            <person name="Schulz F."/>
            <person name="Roux S."/>
            <person name="Paez-Espino D."/>
            <person name="Jungbluth S."/>
            <person name="Walsh D.A."/>
            <person name="Denef V.J."/>
            <person name="McMahon K.D."/>
            <person name="Konstantinidis K.T."/>
            <person name="Eloe-Fadrosh E.A."/>
            <person name="Kyrpides N.C."/>
            <person name="Woyke T."/>
        </authorList>
    </citation>
    <scope>NUCLEOTIDE SEQUENCE</scope>
    <source>
        <strain evidence="1">GVMAG-S-3300012000-53</strain>
    </source>
</reference>
<dbReference type="EMBL" id="MN740891">
    <property type="protein sequence ID" value="QHU16866.1"/>
    <property type="molecule type" value="Genomic_DNA"/>
</dbReference>